<keyword evidence="4" id="KW-0418">Kinase</keyword>
<dbReference type="PANTHER" id="PTHR24350">
    <property type="entry name" value="SERINE/THREONINE-PROTEIN KINASE IAL-RELATED"/>
    <property type="match status" value="1"/>
</dbReference>
<dbReference type="Proteomes" id="UP000011713">
    <property type="component" value="Unassembled WGS sequence"/>
</dbReference>
<feature type="region of interest" description="Disordered" evidence="10">
    <location>
        <begin position="1"/>
        <end position="27"/>
    </location>
</feature>
<dbReference type="InterPro" id="IPR011009">
    <property type="entry name" value="Kinase-like_dom_sf"/>
</dbReference>
<reference evidence="13" key="1">
    <citation type="journal article" date="2010" name="Science">
        <title>Signatures of adaptation to obligate biotrophy in the Hyaloperonospora arabidopsidis genome.</title>
        <authorList>
            <person name="Baxter L."/>
            <person name="Tripathy S."/>
            <person name="Ishaque N."/>
            <person name="Boot N."/>
            <person name="Cabral A."/>
            <person name="Kemen E."/>
            <person name="Thines M."/>
            <person name="Ah-Fong A."/>
            <person name="Anderson R."/>
            <person name="Badejoko W."/>
            <person name="Bittner-Eddy P."/>
            <person name="Boore J.L."/>
            <person name="Chibucos M.C."/>
            <person name="Coates M."/>
            <person name="Dehal P."/>
            <person name="Delehaunty K."/>
            <person name="Dong S."/>
            <person name="Downton P."/>
            <person name="Dumas B."/>
            <person name="Fabro G."/>
            <person name="Fronick C."/>
            <person name="Fuerstenberg S.I."/>
            <person name="Fulton L."/>
            <person name="Gaulin E."/>
            <person name="Govers F."/>
            <person name="Hughes L."/>
            <person name="Humphray S."/>
            <person name="Jiang R.H."/>
            <person name="Judelson H."/>
            <person name="Kamoun S."/>
            <person name="Kyung K."/>
            <person name="Meijer H."/>
            <person name="Minx P."/>
            <person name="Morris P."/>
            <person name="Nelson J."/>
            <person name="Phuntumart V."/>
            <person name="Qutob D."/>
            <person name="Rehmany A."/>
            <person name="Rougon-Cardoso A."/>
            <person name="Ryden P."/>
            <person name="Torto-Alalibo T."/>
            <person name="Studholme D."/>
            <person name="Wang Y."/>
            <person name="Win J."/>
            <person name="Wood J."/>
            <person name="Clifton S.W."/>
            <person name="Rogers J."/>
            <person name="Van den Ackerveken G."/>
            <person name="Jones J.D."/>
            <person name="McDowell J.M."/>
            <person name="Beynon J."/>
            <person name="Tyler B.M."/>
        </authorList>
    </citation>
    <scope>NUCLEOTIDE SEQUENCE [LARGE SCALE GENOMIC DNA]</scope>
    <source>
        <strain evidence="13">Emoy2</strain>
    </source>
</reference>
<keyword evidence="3 7" id="KW-0547">Nucleotide-binding</keyword>
<evidence type="ECO:0000256" key="5">
    <source>
        <dbReference type="ARBA" id="ARBA00022840"/>
    </source>
</evidence>
<evidence type="ECO:0000256" key="3">
    <source>
        <dbReference type="ARBA" id="ARBA00022741"/>
    </source>
</evidence>
<dbReference type="AlphaFoldDB" id="M4B9A8"/>
<evidence type="ECO:0000256" key="4">
    <source>
        <dbReference type="ARBA" id="ARBA00022777"/>
    </source>
</evidence>
<protein>
    <recommendedName>
        <fullName evidence="11">Protein kinase domain-containing protein</fullName>
    </recommendedName>
</protein>
<evidence type="ECO:0000256" key="7">
    <source>
        <dbReference type="PIRSR" id="PIRSR630616-2"/>
    </source>
</evidence>
<evidence type="ECO:0000313" key="13">
    <source>
        <dbReference type="Proteomes" id="UP000011713"/>
    </source>
</evidence>
<dbReference type="EMBL" id="JH598009">
    <property type="status" value="NOT_ANNOTATED_CDS"/>
    <property type="molecule type" value="Genomic_DNA"/>
</dbReference>
<feature type="region of interest" description="Disordered" evidence="10">
    <location>
        <begin position="43"/>
        <end position="72"/>
    </location>
</feature>
<dbReference type="SUPFAM" id="SSF56112">
    <property type="entry name" value="Protein kinase-like (PK-like)"/>
    <property type="match status" value="1"/>
</dbReference>
<sequence length="510" mass="57010">MTDSRRLALERWREDRRRQKEGQVQATVKVAGSMRRVVTHRLARESPVRTRITPKQRERPSPVTSSIDRQVSQVSVPLEPIEEQEKLLYKTPAKARSDTGAETDIATSAASADSVESGSFFGVKKRRRRRSYISPSSNAPSLAGGAQRVLTPTRQLLEQESDDDEDGGMDEDMEGQTLEVVPGPRRVSVLAQQRMSGDGAEPATPYKMVQDEEDGQSTSRETVSLGSISMALHTTDACFGKEDNIKREAGPTLQQFSSHPALQIKRELQQPLPVRMKTADDDESASIKVESSTPEQKLFFFDRAPLNSAQISTRTSIDPKACCQSLSGRASLDESKPVRSLSERMEGNPKWEMDDFFVTRNLGQGKFGNVYLAKEKCSDISVALKSPLTRDGGANNLKREIEIQVRLCHPNILRMHGYFYDDSCVYMVLEYAPYGELFKELAKEKYFADAVAAHYVAQVVEALKYCHSCNVIHRDIKGIIEPSSLLILGGQCTRRHRIIFGRHSAELQIT</sequence>
<keyword evidence="5 7" id="KW-0067">ATP-binding</keyword>
<dbReference type="eggNOG" id="KOG0580">
    <property type="taxonomic scope" value="Eukaryota"/>
</dbReference>
<dbReference type="GO" id="GO:0004674">
    <property type="term" value="F:protein serine/threonine kinase activity"/>
    <property type="evidence" value="ECO:0007669"/>
    <property type="project" value="UniProtKB-KW"/>
</dbReference>
<dbReference type="HOGENOM" id="CLU_027115_0_0_1"/>
<dbReference type="FunFam" id="3.30.200.20:FF:000042">
    <property type="entry name" value="Aurora kinase A"/>
    <property type="match status" value="1"/>
</dbReference>
<dbReference type="InterPro" id="IPR017441">
    <property type="entry name" value="Protein_kinase_ATP_BS"/>
</dbReference>
<dbReference type="VEuPathDB" id="FungiDB:HpaG802867"/>
<feature type="binding site" evidence="7">
    <location>
        <begin position="430"/>
        <end position="432"/>
    </location>
    <ligand>
        <name>ATP</name>
        <dbReference type="ChEBI" id="CHEBI:30616"/>
    </ligand>
</feature>
<dbReference type="Pfam" id="PF00069">
    <property type="entry name" value="Pkinase"/>
    <property type="match status" value="1"/>
</dbReference>
<dbReference type="PROSITE" id="PS50011">
    <property type="entry name" value="PROTEIN_KINASE_DOM"/>
    <property type="match status" value="1"/>
</dbReference>
<evidence type="ECO:0000256" key="9">
    <source>
        <dbReference type="PROSITE-ProRule" id="PRU10141"/>
    </source>
</evidence>
<feature type="compositionally biased region" description="Acidic residues" evidence="10">
    <location>
        <begin position="159"/>
        <end position="174"/>
    </location>
</feature>
<dbReference type="InParanoid" id="M4B9A8"/>
<keyword evidence="1" id="KW-0723">Serine/threonine-protein kinase</keyword>
<feature type="cross-link" description="Glycyl lysine isopeptide (Lys-Gly) (interchain with G-Cter in SUMO2)" evidence="8">
    <location>
        <position position="477"/>
    </location>
</feature>
<evidence type="ECO:0000259" key="11">
    <source>
        <dbReference type="PROSITE" id="PS50011"/>
    </source>
</evidence>
<keyword evidence="13" id="KW-1185">Reference proteome</keyword>
<feature type="compositionally biased region" description="Polar residues" evidence="10">
    <location>
        <begin position="62"/>
        <end position="72"/>
    </location>
</feature>
<dbReference type="STRING" id="559515.M4B9A8"/>
<dbReference type="InterPro" id="IPR030616">
    <property type="entry name" value="Aur-like"/>
</dbReference>
<feature type="domain" description="Protein kinase" evidence="11">
    <location>
        <begin position="356"/>
        <end position="510"/>
    </location>
</feature>
<evidence type="ECO:0000256" key="1">
    <source>
        <dbReference type="ARBA" id="ARBA00022527"/>
    </source>
</evidence>
<dbReference type="InterPro" id="IPR000719">
    <property type="entry name" value="Prot_kinase_dom"/>
</dbReference>
<organism evidence="12 13">
    <name type="scientific">Hyaloperonospora arabidopsidis (strain Emoy2)</name>
    <name type="common">Downy mildew agent</name>
    <name type="synonym">Peronospora arabidopsidis</name>
    <dbReference type="NCBI Taxonomy" id="559515"/>
    <lineage>
        <taxon>Eukaryota</taxon>
        <taxon>Sar</taxon>
        <taxon>Stramenopiles</taxon>
        <taxon>Oomycota</taxon>
        <taxon>Peronosporomycetes</taxon>
        <taxon>Peronosporales</taxon>
        <taxon>Peronosporaceae</taxon>
        <taxon>Hyaloperonospora</taxon>
    </lineage>
</organism>
<dbReference type="OMA" id="HAPEPYN"/>
<evidence type="ECO:0000313" key="12">
    <source>
        <dbReference type="EnsemblProtists" id="HpaP802867"/>
    </source>
</evidence>
<feature type="compositionally biased region" description="Basic and acidic residues" evidence="10">
    <location>
        <begin position="1"/>
        <end position="21"/>
    </location>
</feature>
<feature type="binding site" evidence="7">
    <location>
        <position position="366"/>
    </location>
    <ligand>
        <name>ATP</name>
        <dbReference type="ChEBI" id="CHEBI:30616"/>
    </ligand>
</feature>
<evidence type="ECO:0000256" key="8">
    <source>
        <dbReference type="PIRSR" id="PIRSR630616-3"/>
    </source>
</evidence>
<dbReference type="PROSITE" id="PS00107">
    <property type="entry name" value="PROTEIN_KINASE_ATP"/>
    <property type="match status" value="1"/>
</dbReference>
<dbReference type="Gene3D" id="1.10.510.10">
    <property type="entry name" value="Transferase(Phosphotransferase) domain 1"/>
    <property type="match status" value="1"/>
</dbReference>
<proteinExistence type="predicted"/>
<evidence type="ECO:0000256" key="6">
    <source>
        <dbReference type="PIRSR" id="PIRSR630616-1"/>
    </source>
</evidence>
<feature type="active site" description="Proton acceptor" evidence="6">
    <location>
        <position position="475"/>
    </location>
</feature>
<evidence type="ECO:0000256" key="10">
    <source>
        <dbReference type="SAM" id="MobiDB-lite"/>
    </source>
</evidence>
<name>M4B9A8_HYAAE</name>
<feature type="region of interest" description="Disordered" evidence="10">
    <location>
        <begin position="195"/>
        <end position="220"/>
    </location>
</feature>
<evidence type="ECO:0000256" key="2">
    <source>
        <dbReference type="ARBA" id="ARBA00022679"/>
    </source>
</evidence>
<feature type="region of interest" description="Disordered" evidence="10">
    <location>
        <begin position="127"/>
        <end position="176"/>
    </location>
</feature>
<accession>M4B9A8</accession>
<dbReference type="GO" id="GO:0005524">
    <property type="term" value="F:ATP binding"/>
    <property type="evidence" value="ECO:0007669"/>
    <property type="project" value="UniProtKB-UniRule"/>
</dbReference>
<reference evidence="12" key="2">
    <citation type="submission" date="2015-06" db="UniProtKB">
        <authorList>
            <consortium name="EnsemblProtists"/>
        </authorList>
    </citation>
    <scope>IDENTIFICATION</scope>
    <source>
        <strain evidence="12">Emoy2</strain>
    </source>
</reference>
<keyword evidence="2" id="KW-0808">Transferase</keyword>
<dbReference type="EnsemblProtists" id="HpaT802867">
    <property type="protein sequence ID" value="HpaP802867"/>
    <property type="gene ID" value="HpaG802867"/>
</dbReference>
<feature type="binding site" evidence="7 9">
    <location>
        <position position="385"/>
    </location>
    <ligand>
        <name>ATP</name>
        <dbReference type="ChEBI" id="CHEBI:30616"/>
    </ligand>
</feature>